<reference evidence="10" key="1">
    <citation type="submission" date="2021-12" db="EMBL/GenBank/DDBJ databases">
        <authorList>
            <person name="Zaccaron A."/>
            <person name="Stergiopoulos I."/>
        </authorList>
    </citation>
    <scope>NUCLEOTIDE SEQUENCE</scope>
    <source>
        <strain evidence="10">Race5_Kim</strain>
    </source>
</reference>
<dbReference type="InterPro" id="IPR012419">
    <property type="entry name" value="Cas1_AcylTrans_dom"/>
</dbReference>
<dbReference type="GO" id="GO:0016020">
    <property type="term" value="C:membrane"/>
    <property type="evidence" value="ECO:0007669"/>
    <property type="project" value="UniProtKB-SubCell"/>
</dbReference>
<evidence type="ECO:0000256" key="4">
    <source>
        <dbReference type="ARBA" id="ARBA00022692"/>
    </source>
</evidence>
<dbReference type="Proteomes" id="UP000756132">
    <property type="component" value="Chromosome 3"/>
</dbReference>
<evidence type="ECO:0000256" key="2">
    <source>
        <dbReference type="ARBA" id="ARBA00010666"/>
    </source>
</evidence>
<keyword evidence="3" id="KW-0808">Transferase</keyword>
<dbReference type="PANTHER" id="PTHR13533:SF1">
    <property type="entry name" value="N-ACETYLNEURAMINATE 9-O-ACETYLTRANSFERASE"/>
    <property type="match status" value="1"/>
</dbReference>
<keyword evidence="7" id="KW-0325">Glycoprotein</keyword>
<gene>
    <name evidence="10" type="ORF">CLAFUR5_08084</name>
</gene>
<dbReference type="RefSeq" id="XP_047759258.1">
    <property type="nucleotide sequence ID" value="XM_047907232.1"/>
</dbReference>
<evidence type="ECO:0000256" key="8">
    <source>
        <dbReference type="SAM" id="Phobius"/>
    </source>
</evidence>
<dbReference type="GO" id="GO:0005975">
    <property type="term" value="P:carbohydrate metabolic process"/>
    <property type="evidence" value="ECO:0007669"/>
    <property type="project" value="UniProtKB-ARBA"/>
</dbReference>
<evidence type="ECO:0000256" key="1">
    <source>
        <dbReference type="ARBA" id="ARBA00004141"/>
    </source>
</evidence>
<dbReference type="Pfam" id="PF07779">
    <property type="entry name" value="Cas1_AcylT"/>
    <property type="match status" value="1"/>
</dbReference>
<proteinExistence type="inferred from homology"/>
<evidence type="ECO:0000256" key="7">
    <source>
        <dbReference type="ARBA" id="ARBA00023180"/>
    </source>
</evidence>
<sequence>MKLKALSESTSAGHNRLVSIPHGWAIYPVVLLMAVLCRHLILDDDPNKCQALTRGGHWYQDKWLVPGCDTADHNRREIKDCANGESRKIVVFAGDLQTQGTYWAIAQRLDSRLHVPEVRQQRGEDLNFSKDNIEVEYIWDPYLNGTKIIHRMEDLRDGKAIKPMLTVIGAGHSFVDRDEGVQYAKAVESLASIAYSSSEFARKPAGSSDVFTFLDGPGDLLLLAPAERPFNHDGSAPDLTPVQEANDALKAAADAHPAISIMWSFSDMTEPRKEMYANDGINVSGEVSCRRADVLLNLRCNARIGRYDGFIHKGICCGVWKRNWIQIGFLIIALAILPLVLLAYLKLPYLSDANRPVVRATCAFTSVVTLQYITDRTHVFEQVKRIPLDLNNLGSMILITFVVGAATLRPCKPVRKFAPGEKFPDQPFLPRDQTDEWKGWMQALIIIYHYNMAWRGADWFWEIIRLTMASYLFLTGFGHTVYFLQKKDFSAKRFVNVMIRTNLLPITLAYVLGTRWVLYYYMALSTFWYCVSPWP</sequence>
<dbReference type="GeneID" id="71987962"/>
<dbReference type="AlphaFoldDB" id="A0A9Q8LCI7"/>
<comment type="similarity">
    <text evidence="2">Belongs to the PC-esterase family. CASD1 subfamily.</text>
</comment>
<comment type="subcellular location">
    <subcellularLocation>
        <location evidence="1">Membrane</location>
        <topology evidence="1">Multi-pass membrane protein</topology>
    </subcellularLocation>
</comment>
<keyword evidence="6 8" id="KW-0472">Membrane</keyword>
<evidence type="ECO:0000313" key="11">
    <source>
        <dbReference type="Proteomes" id="UP000756132"/>
    </source>
</evidence>
<organism evidence="10 11">
    <name type="scientific">Passalora fulva</name>
    <name type="common">Tomato leaf mold</name>
    <name type="synonym">Cladosporium fulvum</name>
    <dbReference type="NCBI Taxonomy" id="5499"/>
    <lineage>
        <taxon>Eukaryota</taxon>
        <taxon>Fungi</taxon>
        <taxon>Dikarya</taxon>
        <taxon>Ascomycota</taxon>
        <taxon>Pezizomycotina</taxon>
        <taxon>Dothideomycetes</taxon>
        <taxon>Dothideomycetidae</taxon>
        <taxon>Mycosphaerellales</taxon>
        <taxon>Mycosphaerellaceae</taxon>
        <taxon>Fulvia</taxon>
    </lineage>
</organism>
<name>A0A9Q8LCI7_PASFU</name>
<dbReference type="OrthoDB" id="1932925at2759"/>
<evidence type="ECO:0000256" key="5">
    <source>
        <dbReference type="ARBA" id="ARBA00022989"/>
    </source>
</evidence>
<dbReference type="PANTHER" id="PTHR13533">
    <property type="entry name" value="N-ACETYLNEURAMINATE 9-O-ACETYLTRANSFERASE"/>
    <property type="match status" value="1"/>
</dbReference>
<keyword evidence="5 8" id="KW-1133">Transmembrane helix</keyword>
<accession>A0A9Q8LCI7</accession>
<keyword evidence="11" id="KW-1185">Reference proteome</keyword>
<feature type="transmembrane region" description="Helical" evidence="8">
    <location>
        <begin position="504"/>
        <end position="529"/>
    </location>
</feature>
<feature type="transmembrane region" description="Helical" evidence="8">
    <location>
        <begin position="324"/>
        <end position="345"/>
    </location>
</feature>
<dbReference type="GO" id="GO:0005794">
    <property type="term" value="C:Golgi apparatus"/>
    <property type="evidence" value="ECO:0007669"/>
    <property type="project" value="UniProtKB-ARBA"/>
</dbReference>
<evidence type="ECO:0000256" key="3">
    <source>
        <dbReference type="ARBA" id="ARBA00022679"/>
    </source>
</evidence>
<evidence type="ECO:0000313" key="10">
    <source>
        <dbReference type="EMBL" id="UJO14892.1"/>
    </source>
</evidence>
<evidence type="ECO:0000256" key="6">
    <source>
        <dbReference type="ARBA" id="ARBA00023136"/>
    </source>
</evidence>
<feature type="transmembrane region" description="Helical" evidence="8">
    <location>
        <begin position="393"/>
        <end position="411"/>
    </location>
</feature>
<feature type="transmembrane region" description="Helical" evidence="8">
    <location>
        <begin position="463"/>
        <end position="484"/>
    </location>
</feature>
<feature type="transmembrane region" description="Helical" evidence="8">
    <location>
        <begin position="21"/>
        <end position="41"/>
    </location>
</feature>
<keyword evidence="4 8" id="KW-0812">Transmembrane</keyword>
<feature type="domain" description="Cas1p 10 TM acyl transferase" evidence="9">
    <location>
        <begin position="357"/>
        <end position="531"/>
    </location>
</feature>
<dbReference type="EMBL" id="CP090165">
    <property type="protein sequence ID" value="UJO14892.1"/>
    <property type="molecule type" value="Genomic_DNA"/>
</dbReference>
<dbReference type="KEGG" id="ffu:CLAFUR5_08084"/>
<protein>
    <submittedName>
        <fullName evidence="10">O-acetyltransferase CAS1</fullName>
    </submittedName>
</protein>
<dbReference type="GO" id="GO:0016740">
    <property type="term" value="F:transferase activity"/>
    <property type="evidence" value="ECO:0007669"/>
    <property type="project" value="UniProtKB-KW"/>
</dbReference>
<reference evidence="10" key="2">
    <citation type="journal article" date="2022" name="Microb. Genom.">
        <title>A chromosome-scale genome assembly of the tomato pathogen Cladosporium fulvum reveals a compartmentalized genome architecture and the presence of a dispensable chromosome.</title>
        <authorList>
            <person name="Zaccaron A.Z."/>
            <person name="Chen L.H."/>
            <person name="Samaras A."/>
            <person name="Stergiopoulos I."/>
        </authorList>
    </citation>
    <scope>NUCLEOTIDE SEQUENCE</scope>
    <source>
        <strain evidence="10">Race5_Kim</strain>
    </source>
</reference>
<evidence type="ECO:0000259" key="9">
    <source>
        <dbReference type="Pfam" id="PF07779"/>
    </source>
</evidence>